<dbReference type="InterPro" id="IPR012000">
    <property type="entry name" value="Thiamin_PyroP_enz_cen_dom"/>
</dbReference>
<dbReference type="FunFam" id="3.40.50.970:FF:000007">
    <property type="entry name" value="Acetolactate synthase"/>
    <property type="match status" value="1"/>
</dbReference>
<proteinExistence type="inferred from homology"/>
<evidence type="ECO:0000256" key="10">
    <source>
        <dbReference type="ARBA" id="ARBA00023304"/>
    </source>
</evidence>
<evidence type="ECO:0000256" key="2">
    <source>
        <dbReference type="ARBA" id="ARBA00005025"/>
    </source>
</evidence>
<dbReference type="FunFam" id="3.40.50.1220:FF:000008">
    <property type="entry name" value="Acetolactate synthase"/>
    <property type="match status" value="1"/>
</dbReference>
<dbReference type="NCBIfam" id="NF006319">
    <property type="entry name" value="PRK08527.1"/>
    <property type="match status" value="1"/>
</dbReference>
<keyword evidence="6 11" id="KW-0808">Transferase</keyword>
<dbReference type="PANTHER" id="PTHR18968">
    <property type="entry name" value="THIAMINE PYROPHOSPHATE ENZYMES"/>
    <property type="match status" value="1"/>
</dbReference>
<comment type="pathway">
    <text evidence="2 11">Amino-acid biosynthesis; L-valine biosynthesis; L-valine from pyruvate: step 1/4.</text>
</comment>
<comment type="cofactor">
    <cofactor evidence="11">
        <name>Mg(2+)</name>
        <dbReference type="ChEBI" id="CHEBI:18420"/>
    </cofactor>
    <text evidence="11">Binds 1 Mg(2+) ion per subunit.</text>
</comment>
<comment type="caution">
    <text evidence="15">The sequence shown here is derived from an EMBL/GenBank/DDBJ whole genome shotgun (WGS) entry which is preliminary data.</text>
</comment>
<dbReference type="GO" id="GO:0030976">
    <property type="term" value="F:thiamine pyrophosphate binding"/>
    <property type="evidence" value="ECO:0007669"/>
    <property type="project" value="UniProtKB-UniRule"/>
</dbReference>
<evidence type="ECO:0000313" key="15">
    <source>
        <dbReference type="EMBL" id="OPA78007.1"/>
    </source>
</evidence>
<feature type="domain" description="Thiamine pyrophosphate enzyme central" evidence="12">
    <location>
        <begin position="194"/>
        <end position="329"/>
    </location>
</feature>
<dbReference type="EMBL" id="MCRK01000034">
    <property type="protein sequence ID" value="OPA78007.1"/>
    <property type="molecule type" value="Genomic_DNA"/>
</dbReference>
<dbReference type="InterPro" id="IPR045229">
    <property type="entry name" value="TPP_enz"/>
</dbReference>
<accession>A0AAX0LC13</accession>
<evidence type="ECO:0000256" key="6">
    <source>
        <dbReference type="ARBA" id="ARBA00022679"/>
    </source>
</evidence>
<feature type="domain" description="Thiamine pyrophosphate enzyme N-terminal TPP-binding" evidence="14">
    <location>
        <begin position="5"/>
        <end position="120"/>
    </location>
</feature>
<name>A0AAX0LC13_9BACT</name>
<evidence type="ECO:0000256" key="4">
    <source>
        <dbReference type="ARBA" id="ARBA00013145"/>
    </source>
</evidence>
<reference evidence="15 16" key="1">
    <citation type="submission" date="2016-08" db="EMBL/GenBank/DDBJ databases">
        <title>Campylobacter species from sea mammals.</title>
        <authorList>
            <person name="Gilbert M.J."/>
            <person name="Byrne B.A."/>
            <person name="Zomer A.L."/>
            <person name="Wagenaar J.A."/>
        </authorList>
    </citation>
    <scope>NUCLEOTIDE SEQUENCE [LARGE SCALE GENOMIC DNA]</scope>
    <source>
        <strain evidence="15 16">1105248</strain>
    </source>
</reference>
<keyword evidence="9 11" id="KW-0786">Thiamine pyrophosphate</keyword>
<comment type="catalytic activity">
    <reaction evidence="11">
        <text>2 pyruvate + H(+) = (2S)-2-acetolactate + CO2</text>
        <dbReference type="Rhea" id="RHEA:25249"/>
        <dbReference type="ChEBI" id="CHEBI:15361"/>
        <dbReference type="ChEBI" id="CHEBI:15378"/>
        <dbReference type="ChEBI" id="CHEBI:16526"/>
        <dbReference type="ChEBI" id="CHEBI:58476"/>
        <dbReference type="EC" id="2.2.1.6"/>
    </reaction>
</comment>
<evidence type="ECO:0000313" key="16">
    <source>
        <dbReference type="Proteomes" id="UP000189728"/>
    </source>
</evidence>
<dbReference type="GO" id="GO:0009097">
    <property type="term" value="P:isoleucine biosynthetic process"/>
    <property type="evidence" value="ECO:0007669"/>
    <property type="project" value="TreeGrafter"/>
</dbReference>
<dbReference type="EC" id="2.2.1.6" evidence="4 11"/>
<dbReference type="SUPFAM" id="SSF52467">
    <property type="entry name" value="DHS-like NAD/FAD-binding domain"/>
    <property type="match status" value="1"/>
</dbReference>
<evidence type="ECO:0000259" key="12">
    <source>
        <dbReference type="Pfam" id="PF00205"/>
    </source>
</evidence>
<dbReference type="Proteomes" id="UP000189728">
    <property type="component" value="Unassembled WGS sequence"/>
</dbReference>
<evidence type="ECO:0000256" key="1">
    <source>
        <dbReference type="ARBA" id="ARBA00004974"/>
    </source>
</evidence>
<evidence type="ECO:0000259" key="14">
    <source>
        <dbReference type="Pfam" id="PF02776"/>
    </source>
</evidence>
<dbReference type="CDD" id="cd02015">
    <property type="entry name" value="TPP_AHAS"/>
    <property type="match status" value="1"/>
</dbReference>
<dbReference type="SUPFAM" id="SSF52518">
    <property type="entry name" value="Thiamin diphosphate-binding fold (THDP-binding)"/>
    <property type="match status" value="2"/>
</dbReference>
<comment type="cofactor">
    <cofactor evidence="11">
        <name>thiamine diphosphate</name>
        <dbReference type="ChEBI" id="CHEBI:58937"/>
    </cofactor>
    <text evidence="11">Binds 1 thiamine pyrophosphate per subunit.</text>
</comment>
<dbReference type="GO" id="GO:0005948">
    <property type="term" value="C:acetolactate synthase complex"/>
    <property type="evidence" value="ECO:0007669"/>
    <property type="project" value="TreeGrafter"/>
</dbReference>
<dbReference type="InterPro" id="IPR012846">
    <property type="entry name" value="Acetolactate_synth_lsu"/>
</dbReference>
<dbReference type="Pfam" id="PF00205">
    <property type="entry name" value="TPP_enzyme_M"/>
    <property type="match status" value="1"/>
</dbReference>
<dbReference type="GO" id="GO:0009099">
    <property type="term" value="P:L-valine biosynthetic process"/>
    <property type="evidence" value="ECO:0007669"/>
    <property type="project" value="TreeGrafter"/>
</dbReference>
<gene>
    <name evidence="15" type="ORF">BFG04_03570</name>
</gene>
<dbReference type="Gene3D" id="3.40.50.970">
    <property type="match status" value="2"/>
</dbReference>
<evidence type="ECO:0000256" key="9">
    <source>
        <dbReference type="ARBA" id="ARBA00023052"/>
    </source>
</evidence>
<evidence type="ECO:0000256" key="5">
    <source>
        <dbReference type="ARBA" id="ARBA00022605"/>
    </source>
</evidence>
<keyword evidence="7 11" id="KW-0479">Metal-binding</keyword>
<dbReference type="Pfam" id="PF02775">
    <property type="entry name" value="TPP_enzyme_C"/>
    <property type="match status" value="1"/>
</dbReference>
<evidence type="ECO:0000256" key="3">
    <source>
        <dbReference type="ARBA" id="ARBA00007812"/>
    </source>
</evidence>
<dbReference type="GO" id="GO:0003984">
    <property type="term" value="F:acetolactate synthase activity"/>
    <property type="evidence" value="ECO:0007669"/>
    <property type="project" value="UniProtKB-EC"/>
</dbReference>
<keyword evidence="5 11" id="KW-0028">Amino-acid biosynthesis</keyword>
<dbReference type="AlphaFoldDB" id="A0AAX0LC13"/>
<evidence type="ECO:0000256" key="7">
    <source>
        <dbReference type="ARBA" id="ARBA00022723"/>
    </source>
</evidence>
<dbReference type="InterPro" id="IPR039368">
    <property type="entry name" value="AHAS_TPP"/>
</dbReference>
<keyword evidence="10 11" id="KW-0100">Branched-chain amino acid biosynthesis</keyword>
<organism evidence="15 16">
    <name type="scientific">Campylobacter pinnipediorum subsp. pinnipediorum</name>
    <dbReference type="NCBI Taxonomy" id="1660067"/>
    <lineage>
        <taxon>Bacteria</taxon>
        <taxon>Pseudomonadati</taxon>
        <taxon>Campylobacterota</taxon>
        <taxon>Epsilonproteobacteria</taxon>
        <taxon>Campylobacterales</taxon>
        <taxon>Campylobacteraceae</taxon>
        <taxon>Campylobacter</taxon>
    </lineage>
</organism>
<dbReference type="GO" id="GO:0000287">
    <property type="term" value="F:magnesium ion binding"/>
    <property type="evidence" value="ECO:0007669"/>
    <property type="project" value="UniProtKB-UniRule"/>
</dbReference>
<dbReference type="InterPro" id="IPR029061">
    <property type="entry name" value="THDP-binding"/>
</dbReference>
<evidence type="ECO:0000256" key="11">
    <source>
        <dbReference type="RuleBase" id="RU003591"/>
    </source>
</evidence>
<comment type="pathway">
    <text evidence="1 11">Amino-acid biosynthesis; L-isoleucine biosynthesis; L-isoleucine from 2-oxobutanoate: step 1/4.</text>
</comment>
<evidence type="ECO:0000259" key="13">
    <source>
        <dbReference type="Pfam" id="PF02775"/>
    </source>
</evidence>
<dbReference type="InterPro" id="IPR012001">
    <property type="entry name" value="Thiamin_PyroP_enz_TPP-bd_dom"/>
</dbReference>
<dbReference type="CDD" id="cd07035">
    <property type="entry name" value="TPP_PYR_POX_like"/>
    <property type="match status" value="1"/>
</dbReference>
<dbReference type="InterPro" id="IPR011766">
    <property type="entry name" value="TPP_enzyme_TPP-bd"/>
</dbReference>
<dbReference type="RefSeq" id="WP_078415490.1">
    <property type="nucleotide sequence ID" value="NZ_MCRK01000034.1"/>
</dbReference>
<dbReference type="GO" id="GO:0050660">
    <property type="term" value="F:flavin adenine dinucleotide binding"/>
    <property type="evidence" value="ECO:0007669"/>
    <property type="project" value="InterPro"/>
</dbReference>
<dbReference type="Gene3D" id="3.40.50.1220">
    <property type="entry name" value="TPP-binding domain"/>
    <property type="match status" value="1"/>
</dbReference>
<dbReference type="PANTHER" id="PTHR18968:SF13">
    <property type="entry name" value="ACETOLACTATE SYNTHASE CATALYTIC SUBUNIT, MITOCHONDRIAL"/>
    <property type="match status" value="1"/>
</dbReference>
<dbReference type="NCBIfam" id="TIGR00118">
    <property type="entry name" value="acolac_lg"/>
    <property type="match status" value="1"/>
</dbReference>
<evidence type="ECO:0000256" key="8">
    <source>
        <dbReference type="ARBA" id="ARBA00022842"/>
    </source>
</evidence>
<feature type="domain" description="Thiamine pyrophosphate enzyme TPP-binding" evidence="13">
    <location>
        <begin position="386"/>
        <end position="535"/>
    </location>
</feature>
<keyword evidence="8 11" id="KW-0460">Magnesium</keyword>
<protein>
    <recommendedName>
        <fullName evidence="4 11">Acetolactate synthase</fullName>
        <ecNumber evidence="4 11">2.2.1.6</ecNumber>
    </recommendedName>
</protein>
<dbReference type="Pfam" id="PF02776">
    <property type="entry name" value="TPP_enzyme_N"/>
    <property type="match status" value="1"/>
</dbReference>
<comment type="similarity">
    <text evidence="3 11">Belongs to the TPP enzyme family.</text>
</comment>
<dbReference type="InterPro" id="IPR029035">
    <property type="entry name" value="DHS-like_NAD/FAD-binding_dom"/>
</dbReference>
<sequence>MRELNGSQMISEALKAEGVEIVFGYPGGAALNIYDETYKQKYFKHILTRHEQAAVHAADGYARASGKVGVAFVTSGPGFTNAITGLATAYSDSIPLVLISGQVATSLIGTDAFQEIDAVGISRPCVKHNYLVKDISELPRILKEAFYIAKTGRKGPVHIDIPKDVTAAIGKFEYLKEINMPTYKPVYKGDPKQIKKAIEVIQSSHKPLIYIGGGAISSEASKAIRKFSIKTGIPAVQTLMALGTLDASDELNLGMPGMHGSYASNMALSESDLIIAFGARFDDRVTGKLDEFGKNAKIIHVDIDPSSISKIVNADFPIVGDLKNVVEELLNKINIPNDQFKAWHEILAKYKTLQPLKFKDSDEVLKPQWVIQKTAQIASNAVITTDVGQHQMWVAQFFPFRYPRQFITSGGQGTMGFGLPSALGAKCAVNDKTPVINFTGDGSILMNIQEIMTSVAENKPVVNIILNNNFLGMVRQWQSFFYGERYSNTDLSIQPDFVKLSESFGGIGFRVTNKKEFEKALKESLNSDKISFIDVAIDRFENVLPMVPAGAAIYNMILE</sequence>